<dbReference type="EMBL" id="CAACVJ010000085">
    <property type="protein sequence ID" value="VEP12978.1"/>
    <property type="molecule type" value="Genomic_DNA"/>
</dbReference>
<dbReference type="Gene3D" id="3.40.630.30">
    <property type="match status" value="1"/>
</dbReference>
<organism evidence="4 5">
    <name type="scientific">Hyella patelloides LEGE 07179</name>
    <dbReference type="NCBI Taxonomy" id="945734"/>
    <lineage>
        <taxon>Bacteria</taxon>
        <taxon>Bacillati</taxon>
        <taxon>Cyanobacteriota</taxon>
        <taxon>Cyanophyceae</taxon>
        <taxon>Pleurocapsales</taxon>
        <taxon>Hyellaceae</taxon>
        <taxon>Hyella</taxon>
    </lineage>
</organism>
<evidence type="ECO:0000313" key="4">
    <source>
        <dbReference type="EMBL" id="VEP12978.1"/>
    </source>
</evidence>
<dbReference type="InterPro" id="IPR016181">
    <property type="entry name" value="Acyl_CoA_acyltransferase"/>
</dbReference>
<dbReference type="InterPro" id="IPR050832">
    <property type="entry name" value="Bact_Acetyltransf"/>
</dbReference>
<evidence type="ECO:0000259" key="3">
    <source>
        <dbReference type="PROSITE" id="PS51186"/>
    </source>
</evidence>
<feature type="domain" description="N-acetyltransferase" evidence="3">
    <location>
        <begin position="1"/>
        <end position="169"/>
    </location>
</feature>
<dbReference type="EC" id="2.3.1.-" evidence="4"/>
<dbReference type="InterPro" id="IPR000182">
    <property type="entry name" value="GNAT_dom"/>
</dbReference>
<dbReference type="OrthoDB" id="515782at2"/>
<dbReference type="SUPFAM" id="SSF55729">
    <property type="entry name" value="Acyl-CoA N-acyltransferases (Nat)"/>
    <property type="match status" value="1"/>
</dbReference>
<dbReference type="PANTHER" id="PTHR43877">
    <property type="entry name" value="AMINOALKYLPHOSPHONATE N-ACETYLTRANSFERASE-RELATED-RELATED"/>
    <property type="match status" value="1"/>
</dbReference>
<dbReference type="InterPro" id="IPR013653">
    <property type="entry name" value="GCN5-like_dom"/>
</dbReference>
<evidence type="ECO:0000256" key="2">
    <source>
        <dbReference type="ARBA" id="ARBA00023315"/>
    </source>
</evidence>
<keyword evidence="2 4" id="KW-0012">Acyltransferase</keyword>
<keyword evidence="5" id="KW-1185">Reference proteome</keyword>
<accession>A0A563VNH3</accession>
<keyword evidence="1 4" id="KW-0808">Transferase</keyword>
<dbReference type="AlphaFoldDB" id="A0A563VNH3"/>
<evidence type="ECO:0000256" key="1">
    <source>
        <dbReference type="ARBA" id="ARBA00022679"/>
    </source>
</evidence>
<dbReference type="PROSITE" id="PS51186">
    <property type="entry name" value="GNAT"/>
    <property type="match status" value="1"/>
</dbReference>
<evidence type="ECO:0000313" key="5">
    <source>
        <dbReference type="Proteomes" id="UP000320055"/>
    </source>
</evidence>
<sequence>MIVREATNSDIPAIAKVHVDSWRTTYRGIVSDEYLENLSYKKREKIWYQIFNDAPQNNSFIYVAEDESHHVVGFADGGLERTGNLIYRGELNAIYILKSHQKQGMGRKLVQKVAQRLGQMEIRSMLVWVLADNPAHRFYELLGGQKVLEKEIERGSNKLTEIAYGWTDISNLQSGSAIE</sequence>
<dbReference type="PANTHER" id="PTHR43877:SF1">
    <property type="entry name" value="ACETYLTRANSFERASE"/>
    <property type="match status" value="1"/>
</dbReference>
<protein>
    <submittedName>
        <fullName evidence="4">Uncharacterized N-acetyltransferase YuaI</fullName>
        <ecNumber evidence="4">2.3.1.-</ecNumber>
    </submittedName>
</protein>
<dbReference type="CDD" id="cd04301">
    <property type="entry name" value="NAT_SF"/>
    <property type="match status" value="1"/>
</dbReference>
<dbReference type="Pfam" id="PF08445">
    <property type="entry name" value="FR47"/>
    <property type="match status" value="1"/>
</dbReference>
<dbReference type="GO" id="GO:0016747">
    <property type="term" value="F:acyltransferase activity, transferring groups other than amino-acyl groups"/>
    <property type="evidence" value="ECO:0007669"/>
    <property type="project" value="InterPro"/>
</dbReference>
<gene>
    <name evidence="4" type="primary">yuaI</name>
    <name evidence="4" type="ORF">H1P_1750003</name>
</gene>
<dbReference type="Proteomes" id="UP000320055">
    <property type="component" value="Unassembled WGS sequence"/>
</dbReference>
<proteinExistence type="predicted"/>
<dbReference type="RefSeq" id="WP_144871169.1">
    <property type="nucleotide sequence ID" value="NZ_LR213926.1"/>
</dbReference>
<name>A0A563VNH3_9CYAN</name>
<reference evidence="4 5" key="1">
    <citation type="submission" date="2019-01" db="EMBL/GenBank/DDBJ databases">
        <authorList>
            <person name="Brito A."/>
        </authorList>
    </citation>
    <scope>NUCLEOTIDE SEQUENCE [LARGE SCALE GENOMIC DNA]</scope>
    <source>
        <strain evidence="4">1</strain>
    </source>
</reference>